<evidence type="ECO:0000256" key="1">
    <source>
        <dbReference type="SAM" id="Phobius"/>
    </source>
</evidence>
<dbReference type="AlphaFoldDB" id="B2IGX6"/>
<feature type="transmembrane region" description="Helical" evidence="1">
    <location>
        <begin position="7"/>
        <end position="28"/>
    </location>
</feature>
<protein>
    <submittedName>
        <fullName evidence="3">Mammalian cell entry related domain protein</fullName>
    </submittedName>
</protein>
<dbReference type="OrthoDB" id="9808689at2"/>
<reference evidence="3 4" key="2">
    <citation type="journal article" date="2010" name="J. Bacteriol.">
        <title>Complete genome sequence of Beijerinckia indica subsp. indica.</title>
        <authorList>
            <person name="Tamas I."/>
            <person name="Dedysh S.N."/>
            <person name="Liesack W."/>
            <person name="Stott M.B."/>
            <person name="Alam M."/>
            <person name="Murrell J.C."/>
            <person name="Dunfield P.F."/>
        </authorList>
    </citation>
    <scope>NUCLEOTIDE SEQUENCE [LARGE SCALE GENOMIC DNA]</scope>
    <source>
        <strain evidence="4">ATCC 9039 / DSM 1715 / NCIMB 8712</strain>
    </source>
</reference>
<name>B2IGX6_BEII9</name>
<dbReference type="InterPro" id="IPR003399">
    <property type="entry name" value="Mce/MlaD"/>
</dbReference>
<gene>
    <name evidence="3" type="ordered locus">Bind_3670</name>
</gene>
<keyword evidence="1" id="KW-0812">Transmembrane</keyword>
<keyword evidence="4" id="KW-1185">Reference proteome</keyword>
<evidence type="ECO:0000313" key="4">
    <source>
        <dbReference type="Proteomes" id="UP000001695"/>
    </source>
</evidence>
<reference evidence="4" key="1">
    <citation type="submission" date="2008-03" db="EMBL/GenBank/DDBJ databases">
        <title>Complete sequence of chromosome of Beijerinckia indica subsp. indica ATCC 9039.</title>
        <authorList>
            <consortium name="US DOE Joint Genome Institute"/>
            <person name="Copeland A."/>
            <person name="Lucas S."/>
            <person name="Lapidus A."/>
            <person name="Glavina del Rio T."/>
            <person name="Dalin E."/>
            <person name="Tice H."/>
            <person name="Bruce D."/>
            <person name="Goodwin L."/>
            <person name="Pitluck S."/>
            <person name="LaButti K."/>
            <person name="Schmutz J."/>
            <person name="Larimer F."/>
            <person name="Land M."/>
            <person name="Hauser L."/>
            <person name="Kyrpides N."/>
            <person name="Mikhailova N."/>
            <person name="Dunfield P.F."/>
            <person name="Dedysh S.N."/>
            <person name="Liesack W."/>
            <person name="Saw J.H."/>
            <person name="Alam M."/>
            <person name="Chen Y."/>
            <person name="Murrell J.C."/>
            <person name="Richardson P."/>
        </authorList>
    </citation>
    <scope>NUCLEOTIDE SEQUENCE [LARGE SCALE GENOMIC DNA]</scope>
    <source>
        <strain evidence="4">ATCC 9039 / DSM 1715 / NCIMB 8712</strain>
    </source>
</reference>
<organism evidence="3 4">
    <name type="scientific">Beijerinckia indica subsp. indica (strain ATCC 9039 / DSM 1715 / NCIMB 8712)</name>
    <dbReference type="NCBI Taxonomy" id="395963"/>
    <lineage>
        <taxon>Bacteria</taxon>
        <taxon>Pseudomonadati</taxon>
        <taxon>Pseudomonadota</taxon>
        <taxon>Alphaproteobacteria</taxon>
        <taxon>Hyphomicrobiales</taxon>
        <taxon>Beijerinckiaceae</taxon>
        <taxon>Beijerinckia</taxon>
    </lineage>
</organism>
<dbReference type="Proteomes" id="UP000001695">
    <property type="component" value="Chromosome"/>
</dbReference>
<accession>B2IGX6</accession>
<keyword evidence="1" id="KW-0472">Membrane</keyword>
<dbReference type="eggNOG" id="COG1463">
    <property type="taxonomic scope" value="Bacteria"/>
</dbReference>
<dbReference type="PANTHER" id="PTHR36698:SF2">
    <property type="entry name" value="MCE_MLAD DOMAIN-CONTAINING PROTEIN"/>
    <property type="match status" value="1"/>
</dbReference>
<dbReference type="PANTHER" id="PTHR36698">
    <property type="entry name" value="BLL5892 PROTEIN"/>
    <property type="match status" value="1"/>
</dbReference>
<evidence type="ECO:0000313" key="3">
    <source>
        <dbReference type="EMBL" id="ACB97222.1"/>
    </source>
</evidence>
<proteinExistence type="predicted"/>
<evidence type="ECO:0000259" key="2">
    <source>
        <dbReference type="Pfam" id="PF02470"/>
    </source>
</evidence>
<dbReference type="Pfam" id="PF02470">
    <property type="entry name" value="MlaD"/>
    <property type="match status" value="1"/>
</dbReference>
<keyword evidence="1" id="KW-1133">Transmembrane helix</keyword>
<dbReference type="KEGG" id="bid:Bind_3670"/>
<dbReference type="STRING" id="395963.Bind_3670"/>
<sequence>METRANYALIGGFTLAVIVSIFLFILWFSGSNRPAHQVPLRVLFNGSISGLSRGGAVLFNGVKVGEVTHIDLAPDDPSRVQADVVIDARVPLRSDTKARLEFTNLTGIAALALTGGSSDAPPLPAAADGGPSVIRADRSDFQDLLESARRIATQASEFLDRANGLVDSNSASLGKTIKNAEKFSDALAANSDGIKDFMGSMADIGRTIKPLTGKLETLATDTDKVVKSIEPDRVKSILEHADSFSGKLDAAGNKIEGVMASLESFLGSGESKNALNDIKGSFSEVASAAKAVRRAADNINRFAGSGLRQYEALAVDGRKTLDTISQAVRSIENNPQQFLFGKKSSIPEYTSSR</sequence>
<feature type="domain" description="Mce/MlaD" evidence="2">
    <location>
        <begin position="47"/>
        <end position="116"/>
    </location>
</feature>
<dbReference type="EMBL" id="CP001016">
    <property type="protein sequence ID" value="ACB97222.1"/>
    <property type="molecule type" value="Genomic_DNA"/>
</dbReference>
<dbReference type="HOGENOM" id="CLU_013850_1_2_5"/>